<dbReference type="InterPro" id="IPR036866">
    <property type="entry name" value="RibonucZ/Hydroxyglut_hydro"/>
</dbReference>
<organism evidence="1 2">
    <name type="scientific">Methylobacterium hispanicum</name>
    <dbReference type="NCBI Taxonomy" id="270350"/>
    <lineage>
        <taxon>Bacteria</taxon>
        <taxon>Pseudomonadati</taxon>
        <taxon>Pseudomonadota</taxon>
        <taxon>Alphaproteobacteria</taxon>
        <taxon>Hyphomicrobiales</taxon>
        <taxon>Methylobacteriaceae</taxon>
        <taxon>Methylobacterium</taxon>
    </lineage>
</organism>
<evidence type="ECO:0008006" key="3">
    <source>
        <dbReference type="Google" id="ProtNLM"/>
    </source>
</evidence>
<protein>
    <recommendedName>
        <fullName evidence="3">Metallo-beta-lactamase domain-containing protein</fullName>
    </recommendedName>
</protein>
<name>A0AAV4ZJP4_9HYPH</name>
<dbReference type="Proteomes" id="UP001055247">
    <property type="component" value="Unassembled WGS sequence"/>
</dbReference>
<evidence type="ECO:0000313" key="1">
    <source>
        <dbReference type="EMBL" id="GJD88143.1"/>
    </source>
</evidence>
<dbReference type="Gene3D" id="3.60.15.10">
    <property type="entry name" value="Ribonuclease Z/Hydroxyacylglutathione hydrolase-like"/>
    <property type="match status" value="1"/>
</dbReference>
<dbReference type="AlphaFoldDB" id="A0AAV4ZJP4"/>
<accession>A0AAV4ZJP4</accession>
<reference evidence="1" key="2">
    <citation type="submission" date="2021-08" db="EMBL/GenBank/DDBJ databases">
        <authorList>
            <person name="Tani A."/>
            <person name="Ola A."/>
            <person name="Ogura Y."/>
            <person name="Katsura K."/>
            <person name="Hayashi T."/>
        </authorList>
    </citation>
    <scope>NUCLEOTIDE SEQUENCE</scope>
    <source>
        <strain evidence="1">DSM 16372</strain>
    </source>
</reference>
<gene>
    <name evidence="1" type="ORF">BHAOGJBA_1656</name>
</gene>
<comment type="caution">
    <text evidence="1">The sequence shown here is derived from an EMBL/GenBank/DDBJ whole genome shotgun (WGS) entry which is preliminary data.</text>
</comment>
<sequence>MPAYVTFYPLGNADGALIELANKQMLLIDYGNQRNPNDPQDQRCDLAEELRKVLRKGNRDSFDVVCFTHLDDDHCQRMGEFFWLRHSTAYQGDDRIKIDELWVPACALTETNLTGDARFVRQEARHRLREGKGIRVFSRAERLKDWMAAEGIDYESRKHLFVDAGKLVPGYEKSSAAAAEFFVHSPFAWRQDEGTVVDRNGDSIVFQATFVDGGEESYALFGSDVDYLALTDIVSISRRYGNADRLQWDLMKLFHHCSYKSLEPV</sequence>
<dbReference type="EMBL" id="BPQO01000005">
    <property type="protein sequence ID" value="GJD88143.1"/>
    <property type="molecule type" value="Genomic_DNA"/>
</dbReference>
<reference evidence="1" key="1">
    <citation type="journal article" date="2016" name="Front. Microbiol.">
        <title>Genome Sequence of the Piezophilic, Mesophilic Sulfate-Reducing Bacterium Desulfovibrio indicus J2T.</title>
        <authorList>
            <person name="Cao J."/>
            <person name="Maignien L."/>
            <person name="Shao Z."/>
            <person name="Alain K."/>
            <person name="Jebbar M."/>
        </authorList>
    </citation>
    <scope>NUCLEOTIDE SEQUENCE</scope>
    <source>
        <strain evidence="1">DSM 16372</strain>
    </source>
</reference>
<dbReference type="RefSeq" id="WP_238229923.1">
    <property type="nucleotide sequence ID" value="NZ_BPQO01000005.1"/>
</dbReference>
<keyword evidence="2" id="KW-1185">Reference proteome</keyword>
<dbReference type="SUPFAM" id="SSF56281">
    <property type="entry name" value="Metallo-hydrolase/oxidoreductase"/>
    <property type="match status" value="1"/>
</dbReference>
<evidence type="ECO:0000313" key="2">
    <source>
        <dbReference type="Proteomes" id="UP001055247"/>
    </source>
</evidence>
<proteinExistence type="predicted"/>